<dbReference type="EMBL" id="CP000267">
    <property type="protein sequence ID" value="ABD67911.1"/>
    <property type="molecule type" value="Genomic_DNA"/>
</dbReference>
<keyword evidence="4" id="KW-1185">Reference proteome</keyword>
<evidence type="ECO:0000313" key="3">
    <source>
        <dbReference type="EMBL" id="ABD67911.1"/>
    </source>
</evidence>
<dbReference type="SUPFAM" id="SSF46785">
    <property type="entry name" value="Winged helix' DNA-binding domain"/>
    <property type="match status" value="1"/>
</dbReference>
<dbReference type="InterPro" id="IPR013196">
    <property type="entry name" value="HTH_11"/>
</dbReference>
<dbReference type="InterPro" id="IPR051534">
    <property type="entry name" value="CBASS_pafABC_assoc_protein"/>
</dbReference>
<dbReference type="AlphaFoldDB" id="Q222Z2"/>
<evidence type="ECO:0000313" key="4">
    <source>
        <dbReference type="Proteomes" id="UP000008332"/>
    </source>
</evidence>
<dbReference type="eggNOG" id="COG2378">
    <property type="taxonomic scope" value="Bacteria"/>
</dbReference>
<feature type="domain" description="Helix-turn-helix type 11" evidence="1">
    <location>
        <begin position="6"/>
        <end position="59"/>
    </location>
</feature>
<gene>
    <name evidence="3" type="ordered locus">Rfer_0151</name>
</gene>
<dbReference type="Proteomes" id="UP000008332">
    <property type="component" value="Chromosome"/>
</dbReference>
<sequence>MSKAERLFHLYALLRSRRTAMTAEAIAAVLEVSVRTVYRDVQALSQSGAPIDGEAGVGYLLRPGFDLPPLMFTPEELLALMVGARMVQAFTDPDLARSARQSEQKIRSILTDSLKLNAERQPYRIPILDSDDGLREVHRTLRLACEGRKKVRAVYCDEQQQRTERVLWPLGIIGWTGRWTLLAWCETRSDYRNFRFDRFDAVACLDERFPPRPDVNITHYFETVLGVPDKD</sequence>
<dbReference type="Pfam" id="PF13280">
    <property type="entry name" value="WYL"/>
    <property type="match status" value="1"/>
</dbReference>
<dbReference type="HOGENOM" id="CLU_041141_7_1_4"/>
<proteinExistence type="predicted"/>
<dbReference type="InterPro" id="IPR036388">
    <property type="entry name" value="WH-like_DNA-bd_sf"/>
</dbReference>
<evidence type="ECO:0000259" key="2">
    <source>
        <dbReference type="Pfam" id="PF13280"/>
    </source>
</evidence>
<accession>Q222Z2</accession>
<protein>
    <submittedName>
        <fullName evidence="3">Helix-turn-helix, type 11</fullName>
    </submittedName>
</protein>
<dbReference type="Gene3D" id="1.10.10.10">
    <property type="entry name" value="Winged helix-like DNA-binding domain superfamily/Winged helix DNA-binding domain"/>
    <property type="match status" value="1"/>
</dbReference>
<dbReference type="PANTHER" id="PTHR34580">
    <property type="match status" value="1"/>
</dbReference>
<dbReference type="PROSITE" id="PS52050">
    <property type="entry name" value="WYL"/>
    <property type="match status" value="1"/>
</dbReference>
<name>Q222Z2_ALBFT</name>
<dbReference type="OrthoDB" id="9807255at2"/>
<dbReference type="PANTHER" id="PTHR34580:SF3">
    <property type="entry name" value="PROTEIN PAFB"/>
    <property type="match status" value="1"/>
</dbReference>
<evidence type="ECO:0000259" key="1">
    <source>
        <dbReference type="Pfam" id="PF08279"/>
    </source>
</evidence>
<dbReference type="STRING" id="338969.Rfer_0151"/>
<dbReference type="InterPro" id="IPR026881">
    <property type="entry name" value="WYL_dom"/>
</dbReference>
<reference evidence="4" key="1">
    <citation type="submission" date="2006-02" db="EMBL/GenBank/DDBJ databases">
        <title>Complete sequence of chromosome of Rhodoferax ferrireducens DSM 15236.</title>
        <authorList>
            <person name="Copeland A."/>
            <person name="Lucas S."/>
            <person name="Lapidus A."/>
            <person name="Barry K."/>
            <person name="Detter J.C."/>
            <person name="Glavina del Rio T."/>
            <person name="Hammon N."/>
            <person name="Israni S."/>
            <person name="Pitluck S."/>
            <person name="Brettin T."/>
            <person name="Bruce D."/>
            <person name="Han C."/>
            <person name="Tapia R."/>
            <person name="Gilna P."/>
            <person name="Kiss H."/>
            <person name="Schmutz J."/>
            <person name="Larimer F."/>
            <person name="Land M."/>
            <person name="Kyrpides N."/>
            <person name="Ivanova N."/>
            <person name="Richardson P."/>
        </authorList>
    </citation>
    <scope>NUCLEOTIDE SEQUENCE [LARGE SCALE GENOMIC DNA]</scope>
    <source>
        <strain evidence="4">ATCC BAA-621 / DSM 15236 / T118</strain>
    </source>
</reference>
<feature type="domain" description="WYL" evidence="2">
    <location>
        <begin position="136"/>
        <end position="202"/>
    </location>
</feature>
<dbReference type="KEGG" id="rfr:Rfer_0151"/>
<dbReference type="Pfam" id="PF08279">
    <property type="entry name" value="HTH_11"/>
    <property type="match status" value="1"/>
</dbReference>
<dbReference type="InterPro" id="IPR036390">
    <property type="entry name" value="WH_DNA-bd_sf"/>
</dbReference>
<organism evidence="3 4">
    <name type="scientific">Albidiferax ferrireducens (strain ATCC BAA-621 / DSM 15236 / T118)</name>
    <name type="common">Rhodoferax ferrireducens</name>
    <dbReference type="NCBI Taxonomy" id="338969"/>
    <lineage>
        <taxon>Bacteria</taxon>
        <taxon>Pseudomonadati</taxon>
        <taxon>Pseudomonadota</taxon>
        <taxon>Betaproteobacteria</taxon>
        <taxon>Burkholderiales</taxon>
        <taxon>Comamonadaceae</taxon>
        <taxon>Rhodoferax</taxon>
    </lineage>
</organism>